<dbReference type="PANTHER" id="PTHR42904">
    <property type="entry name" value="NUDIX HYDROLASE, NUDC SUBFAMILY"/>
    <property type="match status" value="1"/>
</dbReference>
<keyword evidence="4" id="KW-0479">Metal-binding</keyword>
<dbReference type="NCBIfam" id="NF001299">
    <property type="entry name" value="PRK00241.1"/>
    <property type="match status" value="1"/>
</dbReference>
<dbReference type="InterPro" id="IPR007702">
    <property type="entry name" value="Janus"/>
</dbReference>
<reference evidence="11 12" key="1">
    <citation type="submission" date="2023-10" db="EMBL/GenBank/DDBJ databases">
        <authorList>
            <person name="Maclean D."/>
            <person name="Macfadyen A."/>
        </authorList>
    </citation>
    <scope>NUCLEOTIDE SEQUENCE [LARGE SCALE GENOMIC DNA]</scope>
</reference>
<dbReference type="GO" id="GO:0006742">
    <property type="term" value="P:NADP+ catabolic process"/>
    <property type="evidence" value="ECO:0007669"/>
    <property type="project" value="TreeGrafter"/>
</dbReference>
<feature type="binding site" evidence="9">
    <location>
        <position position="431"/>
    </location>
    <ligand>
        <name>substrate</name>
    </ligand>
</feature>
<dbReference type="Gene3D" id="3.50.20.20">
    <property type="entry name" value="Janus/Ocnus"/>
    <property type="match status" value="1"/>
</dbReference>
<evidence type="ECO:0000256" key="9">
    <source>
        <dbReference type="PIRSR" id="PIRSR607702-2"/>
    </source>
</evidence>
<evidence type="ECO:0000313" key="12">
    <source>
        <dbReference type="Proteomes" id="UP001314263"/>
    </source>
</evidence>
<name>A0AAV1I7X1_9CHLO</name>
<dbReference type="Proteomes" id="UP001314263">
    <property type="component" value="Unassembled WGS sequence"/>
</dbReference>
<evidence type="ECO:0000313" key="11">
    <source>
        <dbReference type="EMBL" id="CAK0783449.1"/>
    </source>
</evidence>
<dbReference type="InterPro" id="IPR050241">
    <property type="entry name" value="NAD-cap_RNA_hydrolase_NudC"/>
</dbReference>
<dbReference type="PROSITE" id="PS51462">
    <property type="entry name" value="NUDIX"/>
    <property type="match status" value="1"/>
</dbReference>
<dbReference type="EC" id="3.6.1.22" evidence="3"/>
<dbReference type="GO" id="GO:0019677">
    <property type="term" value="P:NAD+ catabolic process"/>
    <property type="evidence" value="ECO:0007669"/>
    <property type="project" value="TreeGrafter"/>
</dbReference>
<dbReference type="EMBL" id="CAUYUE010000008">
    <property type="protein sequence ID" value="CAK0783449.1"/>
    <property type="molecule type" value="Genomic_DNA"/>
</dbReference>
<organism evidence="11 12">
    <name type="scientific">Coccomyxa viridis</name>
    <dbReference type="NCBI Taxonomy" id="1274662"/>
    <lineage>
        <taxon>Eukaryota</taxon>
        <taxon>Viridiplantae</taxon>
        <taxon>Chlorophyta</taxon>
        <taxon>core chlorophytes</taxon>
        <taxon>Trebouxiophyceae</taxon>
        <taxon>Trebouxiophyceae incertae sedis</taxon>
        <taxon>Coccomyxaceae</taxon>
        <taxon>Coccomyxa</taxon>
    </lineage>
</organism>
<evidence type="ECO:0000259" key="10">
    <source>
        <dbReference type="PROSITE" id="PS51462"/>
    </source>
</evidence>
<dbReference type="InterPro" id="IPR049734">
    <property type="entry name" value="NudC-like_C"/>
</dbReference>
<evidence type="ECO:0000256" key="4">
    <source>
        <dbReference type="ARBA" id="ARBA00022723"/>
    </source>
</evidence>
<keyword evidence="5" id="KW-0378">Hydrolase</keyword>
<comment type="cofactor">
    <cofactor evidence="1">
        <name>Mg(2+)</name>
        <dbReference type="ChEBI" id="CHEBI:18420"/>
    </cofactor>
</comment>
<dbReference type="InterPro" id="IPR015797">
    <property type="entry name" value="NUDIX_hydrolase-like_dom_sf"/>
</dbReference>
<dbReference type="InterPro" id="IPR000086">
    <property type="entry name" value="NUDIX_hydrolase_dom"/>
</dbReference>
<dbReference type="Pfam" id="PF05005">
    <property type="entry name" value="Ocnus"/>
    <property type="match status" value="1"/>
</dbReference>
<dbReference type="SUPFAM" id="SSF55811">
    <property type="entry name" value="Nudix"/>
    <property type="match status" value="1"/>
</dbReference>
<evidence type="ECO:0000256" key="2">
    <source>
        <dbReference type="ARBA" id="ARBA00010971"/>
    </source>
</evidence>
<dbReference type="AlphaFoldDB" id="A0AAV1I7X1"/>
<dbReference type="GO" id="GO:0005829">
    <property type="term" value="C:cytosol"/>
    <property type="evidence" value="ECO:0007669"/>
    <property type="project" value="TreeGrafter"/>
</dbReference>
<dbReference type="Gene3D" id="3.90.79.10">
    <property type="entry name" value="Nucleoside Triphosphate Pyrophosphohydrolase"/>
    <property type="match status" value="1"/>
</dbReference>
<evidence type="ECO:0000256" key="6">
    <source>
        <dbReference type="ARBA" id="ARBA00022842"/>
    </source>
</evidence>
<sequence>MTILRLHVLAGHSCKLLQAYNQALRPHNRCLLQCACKLKSHSRPVTSSTYKSSAAFSSQPHYSALGLDRAGHVRDNPAALGEAKAHVGAKLVPVLEGLSLITQQKQPSAVLLDLQKASGHIAQEDLVFLGLQDGGIPFFGAPCQESIAEIVEATGAEVTWVDLRREGPRLCNSDAALLALAQALVRWNRGNAFSAATGEPMKAIQGGHARVTKGGGSRIVYPRIDPAAIMLVSCGDYVLLGRQSRWAPGRYSCLAGFIEIGETLEMAVAREVKEEAGVDVDPASIRYEASQPWPFPQSLMIGFQAHATQSSDAAKSNAELAQLKRCPHQLSEKEVQECLLAELALPAPMVDTVELEDARWFHLSWLEFQRRRTAASAPDSDSEEQPFSLPGSYALAHTLVASWMSQRHQHAEQPWREEVDTVEIDRSGIYKYVLLRLQSTDSTGSSKLLVRGSQQAGYHRDVVQMAQQACAGGEGQIMCLGGGRIAFSAEERCIKIYGYSSEYDQAPHSISAALVRRRFPFHDVTVSYSGY</sequence>
<proteinExistence type="inferred from homology"/>
<keyword evidence="12" id="KW-1185">Reference proteome</keyword>
<dbReference type="GO" id="GO:0005777">
    <property type="term" value="C:peroxisome"/>
    <property type="evidence" value="ECO:0007669"/>
    <property type="project" value="TreeGrafter"/>
</dbReference>
<dbReference type="InterPro" id="IPR015375">
    <property type="entry name" value="NADH_PPase-like_N"/>
</dbReference>
<dbReference type="Pfam" id="PF00293">
    <property type="entry name" value="NUDIX"/>
    <property type="match status" value="1"/>
</dbReference>
<protein>
    <recommendedName>
        <fullName evidence="3">NAD(+) diphosphatase</fullName>
        <ecNumber evidence="3">3.6.1.22</ecNumber>
    </recommendedName>
</protein>
<feature type="domain" description="Nudix hydrolase" evidence="10">
    <location>
        <begin position="222"/>
        <end position="363"/>
    </location>
</feature>
<dbReference type="GO" id="GO:0035529">
    <property type="term" value="F:NADH pyrophosphatase activity"/>
    <property type="evidence" value="ECO:0007669"/>
    <property type="project" value="TreeGrafter"/>
</dbReference>
<comment type="similarity">
    <text evidence="2">Belongs to the janus family.</text>
</comment>
<dbReference type="InterPro" id="IPR038596">
    <property type="entry name" value="Janus_sf"/>
</dbReference>
<feature type="active site" description="Proton acceptor" evidence="8">
    <location>
        <position position="459"/>
    </location>
</feature>
<dbReference type="Pfam" id="PF09296">
    <property type="entry name" value="NUDIX-like"/>
    <property type="match status" value="1"/>
</dbReference>
<evidence type="ECO:0000256" key="7">
    <source>
        <dbReference type="ARBA" id="ARBA00023027"/>
    </source>
</evidence>
<dbReference type="SUPFAM" id="SSF143724">
    <property type="entry name" value="PHP14-like"/>
    <property type="match status" value="1"/>
</dbReference>
<dbReference type="CDD" id="cd03429">
    <property type="entry name" value="NUDIX_NADH_pyrophosphatase_Nudt13"/>
    <property type="match status" value="1"/>
</dbReference>
<dbReference type="GO" id="GO:0046872">
    <property type="term" value="F:metal ion binding"/>
    <property type="evidence" value="ECO:0007669"/>
    <property type="project" value="UniProtKB-KW"/>
</dbReference>
<evidence type="ECO:0000256" key="5">
    <source>
        <dbReference type="ARBA" id="ARBA00022801"/>
    </source>
</evidence>
<evidence type="ECO:0000256" key="8">
    <source>
        <dbReference type="PIRSR" id="PIRSR607702-1"/>
    </source>
</evidence>
<keyword evidence="7" id="KW-0520">NAD</keyword>
<dbReference type="PROSITE" id="PS00893">
    <property type="entry name" value="NUDIX_BOX"/>
    <property type="match status" value="1"/>
</dbReference>
<keyword evidence="6" id="KW-0460">Magnesium</keyword>
<evidence type="ECO:0000256" key="3">
    <source>
        <dbReference type="ARBA" id="ARBA00012381"/>
    </source>
</evidence>
<gene>
    <name evidence="11" type="ORF">CVIRNUC_006648</name>
</gene>
<dbReference type="PANTHER" id="PTHR42904:SF8">
    <property type="entry name" value="NAD(+) DIPHOSPHATASE"/>
    <property type="match status" value="1"/>
</dbReference>
<dbReference type="Gene3D" id="3.90.79.20">
    <property type="match status" value="1"/>
</dbReference>
<dbReference type="InterPro" id="IPR020084">
    <property type="entry name" value="NUDIX_hydrolase_CS"/>
</dbReference>
<evidence type="ECO:0000256" key="1">
    <source>
        <dbReference type="ARBA" id="ARBA00001946"/>
    </source>
</evidence>
<accession>A0AAV1I7X1</accession>
<comment type="caution">
    <text evidence="11">The sequence shown here is derived from an EMBL/GenBank/DDBJ whole genome shotgun (WGS) entry which is preliminary data.</text>
</comment>